<evidence type="ECO:0000259" key="1">
    <source>
        <dbReference type="SMART" id="SM00829"/>
    </source>
</evidence>
<name>A0A9P6I3Z9_9PEZI</name>
<dbReference type="Gene3D" id="3.40.50.720">
    <property type="entry name" value="NAD(P)-binding Rossmann-like Domain"/>
    <property type="match status" value="1"/>
</dbReference>
<dbReference type="Pfam" id="PF08240">
    <property type="entry name" value="ADH_N"/>
    <property type="match status" value="1"/>
</dbReference>
<dbReference type="InterPro" id="IPR036291">
    <property type="entry name" value="NAD(P)-bd_dom_sf"/>
</dbReference>
<accession>A0A9P6I3Z9</accession>
<dbReference type="InterPro" id="IPR020843">
    <property type="entry name" value="ER"/>
</dbReference>
<reference evidence="2" key="1">
    <citation type="submission" date="2020-03" db="EMBL/GenBank/DDBJ databases">
        <authorList>
            <person name="He L."/>
        </authorList>
    </citation>
    <scope>NUCLEOTIDE SEQUENCE</scope>
    <source>
        <strain evidence="2">CkLH20</strain>
    </source>
</reference>
<organism evidence="2 3">
    <name type="scientific">Colletotrichum karsti</name>
    <dbReference type="NCBI Taxonomy" id="1095194"/>
    <lineage>
        <taxon>Eukaryota</taxon>
        <taxon>Fungi</taxon>
        <taxon>Dikarya</taxon>
        <taxon>Ascomycota</taxon>
        <taxon>Pezizomycotina</taxon>
        <taxon>Sordariomycetes</taxon>
        <taxon>Hypocreomycetidae</taxon>
        <taxon>Glomerellales</taxon>
        <taxon>Glomerellaceae</taxon>
        <taxon>Colletotrichum</taxon>
        <taxon>Colletotrichum boninense species complex</taxon>
    </lineage>
</organism>
<dbReference type="Gene3D" id="3.90.180.10">
    <property type="entry name" value="Medium-chain alcohol dehydrogenases, catalytic domain"/>
    <property type="match status" value="1"/>
</dbReference>
<keyword evidence="3" id="KW-1185">Reference proteome</keyword>
<dbReference type="AlphaFoldDB" id="A0A9P6I3Z9"/>
<sequence>MAYPDTYQAVRRTHGSLPLSVETVTETLPNELGSDDVLIKIHAVSLNFRDVGMLHDRYPMESLERGIVASDCAAEVVAIGQGVQDFRLGDHVVPLFDINDIDENVDDSLAALGGNVDGVLREYAIFEAKHLVRLPEYLSWEEASTLACAGVTAWNALNLPSDASGRNLSALLSGTGGVSMFAVLLCIAAGVQPIITSSSDEKLEAVKKLHPSIKGINYKTTPDIAAEARRITNGRGVDIVINNVGPASVMQDLDALRQKNGHVSLVGFLDGYAATWDQSALLGFMSKRASLRGIKVGSKNAYIRLFEFLEQHKITLTPIIDRVFPFNESRAACDYLYSGKHVGKVVIKI</sequence>
<dbReference type="InterPro" id="IPR011032">
    <property type="entry name" value="GroES-like_sf"/>
</dbReference>
<dbReference type="PANTHER" id="PTHR45033:SF1">
    <property type="entry name" value="OXIDOREDUCTASE (EUROFUNG)"/>
    <property type="match status" value="1"/>
</dbReference>
<dbReference type="GO" id="GO:0016491">
    <property type="term" value="F:oxidoreductase activity"/>
    <property type="evidence" value="ECO:0007669"/>
    <property type="project" value="InterPro"/>
</dbReference>
<evidence type="ECO:0000313" key="3">
    <source>
        <dbReference type="Proteomes" id="UP000781932"/>
    </source>
</evidence>
<dbReference type="Proteomes" id="UP000781932">
    <property type="component" value="Unassembled WGS sequence"/>
</dbReference>
<dbReference type="SUPFAM" id="SSF50129">
    <property type="entry name" value="GroES-like"/>
    <property type="match status" value="1"/>
</dbReference>
<dbReference type="InterPro" id="IPR052711">
    <property type="entry name" value="Zinc_ADH-like"/>
</dbReference>
<dbReference type="SMART" id="SM00829">
    <property type="entry name" value="PKS_ER"/>
    <property type="match status" value="1"/>
</dbReference>
<dbReference type="Pfam" id="PF00107">
    <property type="entry name" value="ADH_zinc_N"/>
    <property type="match status" value="1"/>
</dbReference>
<dbReference type="InterPro" id="IPR013154">
    <property type="entry name" value="ADH-like_N"/>
</dbReference>
<dbReference type="CDD" id="cd08276">
    <property type="entry name" value="MDR7"/>
    <property type="match status" value="1"/>
</dbReference>
<dbReference type="SUPFAM" id="SSF51735">
    <property type="entry name" value="NAD(P)-binding Rossmann-fold domains"/>
    <property type="match status" value="1"/>
</dbReference>
<dbReference type="RefSeq" id="XP_038746384.1">
    <property type="nucleotide sequence ID" value="XM_038888487.1"/>
</dbReference>
<comment type="caution">
    <text evidence="2">The sequence shown here is derived from an EMBL/GenBank/DDBJ whole genome shotgun (WGS) entry which is preliminary data.</text>
</comment>
<feature type="domain" description="Enoyl reductase (ER)" evidence="1">
    <location>
        <begin position="12"/>
        <end position="347"/>
    </location>
</feature>
<dbReference type="GeneID" id="62161561"/>
<protein>
    <submittedName>
        <fullName evidence="2">Alcohol dehydrogenase</fullName>
    </submittedName>
</protein>
<proteinExistence type="predicted"/>
<dbReference type="PANTHER" id="PTHR45033">
    <property type="match status" value="1"/>
</dbReference>
<dbReference type="EMBL" id="JAATWM020000016">
    <property type="protein sequence ID" value="KAF9876923.1"/>
    <property type="molecule type" value="Genomic_DNA"/>
</dbReference>
<evidence type="ECO:0000313" key="2">
    <source>
        <dbReference type="EMBL" id="KAF9876923.1"/>
    </source>
</evidence>
<reference evidence="2" key="2">
    <citation type="submission" date="2020-11" db="EMBL/GenBank/DDBJ databases">
        <title>Whole genome sequencing of Colletotrichum sp.</title>
        <authorList>
            <person name="Li H."/>
        </authorList>
    </citation>
    <scope>NUCLEOTIDE SEQUENCE</scope>
    <source>
        <strain evidence="2">CkLH20</strain>
    </source>
</reference>
<dbReference type="OrthoDB" id="3509362at2759"/>
<gene>
    <name evidence="2" type="ORF">CkaCkLH20_05769</name>
</gene>
<dbReference type="InterPro" id="IPR013149">
    <property type="entry name" value="ADH-like_C"/>
</dbReference>